<dbReference type="PANTHER" id="PTHR47478">
    <property type="match status" value="1"/>
</dbReference>
<dbReference type="SUPFAM" id="SSF56784">
    <property type="entry name" value="HAD-like"/>
    <property type="match status" value="1"/>
</dbReference>
<dbReference type="InterPro" id="IPR011951">
    <property type="entry name" value="HAD-SF_hydro_IA_YjjG/PynA"/>
</dbReference>
<dbReference type="Pfam" id="PF13419">
    <property type="entry name" value="HAD_2"/>
    <property type="match status" value="1"/>
</dbReference>
<accession>A0A1M7UK92</accession>
<dbReference type="PANTHER" id="PTHR47478:SF1">
    <property type="entry name" value="PYRIMIDINE 5'-NUCLEOTIDASE YJJG"/>
    <property type="match status" value="1"/>
</dbReference>
<dbReference type="InterPro" id="IPR036412">
    <property type="entry name" value="HAD-like_sf"/>
</dbReference>
<dbReference type="NCBIfam" id="TIGR02254">
    <property type="entry name" value="YjjG_YfnB"/>
    <property type="match status" value="1"/>
</dbReference>
<protein>
    <submittedName>
        <fullName evidence="1">2-haloacid dehalogenase</fullName>
    </submittedName>
</protein>
<dbReference type="EMBL" id="FRDN01000013">
    <property type="protein sequence ID" value="SHN83354.1"/>
    <property type="molecule type" value="Genomic_DNA"/>
</dbReference>
<proteinExistence type="predicted"/>
<evidence type="ECO:0000313" key="2">
    <source>
        <dbReference type="Proteomes" id="UP000184010"/>
    </source>
</evidence>
<dbReference type="AlphaFoldDB" id="A0A1M7UK92"/>
<dbReference type="Gene3D" id="3.40.50.1000">
    <property type="entry name" value="HAD superfamily/HAD-like"/>
    <property type="match status" value="1"/>
</dbReference>
<dbReference type="InterPro" id="IPR041492">
    <property type="entry name" value="HAD_2"/>
</dbReference>
<dbReference type="InterPro" id="IPR006439">
    <property type="entry name" value="HAD-SF_hydro_IA"/>
</dbReference>
<dbReference type="InterPro" id="IPR023198">
    <property type="entry name" value="PGP-like_dom2"/>
</dbReference>
<gene>
    <name evidence="1" type="ORF">SAMN02745215_04011</name>
</gene>
<reference evidence="2" key="1">
    <citation type="submission" date="2016-12" db="EMBL/GenBank/DDBJ databases">
        <authorList>
            <person name="Varghese N."/>
            <person name="Submissions S."/>
        </authorList>
    </citation>
    <scope>NUCLEOTIDE SEQUENCE [LARGE SCALE GENOMIC DNA]</scope>
    <source>
        <strain evidence="2">DSM 11544</strain>
    </source>
</reference>
<organism evidence="1 2">
    <name type="scientific">Desulfitobacterium chlororespirans DSM 11544</name>
    <dbReference type="NCBI Taxonomy" id="1121395"/>
    <lineage>
        <taxon>Bacteria</taxon>
        <taxon>Bacillati</taxon>
        <taxon>Bacillota</taxon>
        <taxon>Clostridia</taxon>
        <taxon>Eubacteriales</taxon>
        <taxon>Desulfitobacteriaceae</taxon>
        <taxon>Desulfitobacterium</taxon>
    </lineage>
</organism>
<dbReference type="Gene3D" id="1.10.150.240">
    <property type="entry name" value="Putative phosphatase, domain 2"/>
    <property type="match status" value="1"/>
</dbReference>
<sequence length="227" mass="26597">MYKALFFDVDDTLLNFEQCSREALGKTFRHFSMDYNDTVYELFRSIDQRLWLRQKQGELTVQDVINLRFQELFKQLKLGNSHIPLQTMFQERLAEEFFTEPHAAESLGYLSARYQLFVTSNGILKTQLKRLELAGLLPYFTDVFVSDHIGHEKPSVRFFEECLRRSRLEPRDVLLIGDSLEADMVGAQNSKMDSCWYNPKHKNTDSDVKIDYIIADLLQLKDILPVI</sequence>
<evidence type="ECO:0000313" key="1">
    <source>
        <dbReference type="EMBL" id="SHN83354.1"/>
    </source>
</evidence>
<dbReference type="SFLD" id="SFLDG01129">
    <property type="entry name" value="C1.5:_HAD__Beta-PGM__Phosphata"/>
    <property type="match status" value="1"/>
</dbReference>
<dbReference type="RefSeq" id="WP_072774220.1">
    <property type="nucleotide sequence ID" value="NZ_FRDN01000013.1"/>
</dbReference>
<dbReference type="STRING" id="1121395.SAMN02745215_04011"/>
<dbReference type="NCBIfam" id="TIGR01549">
    <property type="entry name" value="HAD-SF-IA-v1"/>
    <property type="match status" value="1"/>
</dbReference>
<dbReference type="InterPro" id="IPR023214">
    <property type="entry name" value="HAD_sf"/>
</dbReference>
<dbReference type="GO" id="GO:0008253">
    <property type="term" value="F:5'-nucleotidase activity"/>
    <property type="evidence" value="ECO:0007669"/>
    <property type="project" value="InterPro"/>
</dbReference>
<dbReference type="SFLD" id="SFLDS00003">
    <property type="entry name" value="Haloacid_Dehalogenase"/>
    <property type="match status" value="1"/>
</dbReference>
<dbReference type="InterPro" id="IPR052550">
    <property type="entry name" value="Pyrimidine_5'-ntase_YjjG"/>
</dbReference>
<dbReference type="Proteomes" id="UP000184010">
    <property type="component" value="Unassembled WGS sequence"/>
</dbReference>
<name>A0A1M7UK92_9FIRM</name>
<keyword evidence="2" id="KW-1185">Reference proteome</keyword>